<name>A0A379CAG4_9PAST</name>
<evidence type="ECO:0000256" key="2">
    <source>
        <dbReference type="SAM" id="MobiDB-lite"/>
    </source>
</evidence>
<keyword evidence="3" id="KW-0812">Transmembrane</keyword>
<dbReference type="AlphaFoldDB" id="A0A379CAG4"/>
<dbReference type="OrthoDB" id="5739852at2"/>
<dbReference type="RefSeq" id="WP_115315747.1">
    <property type="nucleotide sequence ID" value="NZ_LWIF01000001.1"/>
</dbReference>
<evidence type="ECO:0000313" key="5">
    <source>
        <dbReference type="Proteomes" id="UP000255417"/>
    </source>
</evidence>
<dbReference type="Proteomes" id="UP000255417">
    <property type="component" value="Unassembled WGS sequence"/>
</dbReference>
<keyword evidence="3" id="KW-1133">Transmembrane helix</keyword>
<keyword evidence="5" id="KW-1185">Reference proteome</keyword>
<feature type="transmembrane region" description="Helical" evidence="3">
    <location>
        <begin position="92"/>
        <end position="114"/>
    </location>
</feature>
<dbReference type="PANTHER" id="PTHR38043">
    <property type="entry name" value="PROTEIN HEMX"/>
    <property type="match status" value="1"/>
</dbReference>
<feature type="compositionally biased region" description="Basic and acidic residues" evidence="2">
    <location>
        <begin position="60"/>
        <end position="90"/>
    </location>
</feature>
<evidence type="ECO:0000256" key="1">
    <source>
        <dbReference type="SAM" id="Coils"/>
    </source>
</evidence>
<dbReference type="PANTHER" id="PTHR38043:SF1">
    <property type="entry name" value="PROTEIN HEMX"/>
    <property type="match status" value="1"/>
</dbReference>
<keyword evidence="4" id="KW-0489">Methyltransferase</keyword>
<protein>
    <submittedName>
        <fullName evidence="4">Uroporphyrinogen-III C-methyltransferase</fullName>
        <ecNumber evidence="4">2.1.1.107</ecNumber>
    </submittedName>
</protein>
<accession>A0A379CAG4</accession>
<dbReference type="GO" id="GO:0004851">
    <property type="term" value="F:uroporphyrin-III C-methyltransferase activity"/>
    <property type="evidence" value="ECO:0007669"/>
    <property type="project" value="UniProtKB-EC"/>
</dbReference>
<dbReference type="InterPro" id="IPR007470">
    <property type="entry name" value="HemX"/>
</dbReference>
<evidence type="ECO:0000313" key="4">
    <source>
        <dbReference type="EMBL" id="SUB59261.1"/>
    </source>
</evidence>
<keyword evidence="1" id="KW-0175">Coiled coil</keyword>
<organism evidence="4 5">
    <name type="scientific">Phocoenobacter uteri</name>
    <dbReference type="NCBI Taxonomy" id="146806"/>
    <lineage>
        <taxon>Bacteria</taxon>
        <taxon>Pseudomonadati</taxon>
        <taxon>Pseudomonadota</taxon>
        <taxon>Gammaproteobacteria</taxon>
        <taxon>Pasteurellales</taxon>
        <taxon>Pasteurellaceae</taxon>
        <taxon>Phocoenobacter</taxon>
    </lineage>
</organism>
<proteinExistence type="predicted"/>
<dbReference type="GO" id="GO:0032259">
    <property type="term" value="P:methylation"/>
    <property type="evidence" value="ECO:0007669"/>
    <property type="project" value="UniProtKB-KW"/>
</dbReference>
<feature type="compositionally biased region" description="Low complexity" evidence="2">
    <location>
        <begin position="44"/>
        <end position="59"/>
    </location>
</feature>
<feature type="coiled-coil region" evidence="1">
    <location>
        <begin position="186"/>
        <end position="227"/>
    </location>
</feature>
<gene>
    <name evidence="4" type="primary">hemX</name>
    <name evidence="4" type="ORF">NCTC12872_01243</name>
</gene>
<feature type="compositionally biased region" description="Basic and acidic residues" evidence="2">
    <location>
        <begin position="1"/>
        <end position="16"/>
    </location>
</feature>
<dbReference type="EC" id="2.1.1.107" evidence="4"/>
<reference evidence="4 5" key="1">
    <citation type="submission" date="2018-06" db="EMBL/GenBank/DDBJ databases">
        <authorList>
            <consortium name="Pathogen Informatics"/>
            <person name="Doyle S."/>
        </authorList>
    </citation>
    <scope>NUCLEOTIDE SEQUENCE [LARGE SCALE GENOMIC DNA]</scope>
    <source>
        <strain evidence="4 5">NCTC12872</strain>
    </source>
</reference>
<keyword evidence="4" id="KW-0808">Transferase</keyword>
<feature type="region of interest" description="Disordered" evidence="2">
    <location>
        <begin position="1"/>
        <end position="91"/>
    </location>
</feature>
<keyword evidence="3" id="KW-0472">Membrane</keyword>
<evidence type="ECO:0000256" key="3">
    <source>
        <dbReference type="SAM" id="Phobius"/>
    </source>
</evidence>
<dbReference type="Pfam" id="PF04375">
    <property type="entry name" value="HemX"/>
    <property type="match status" value="1"/>
</dbReference>
<dbReference type="EMBL" id="UGTA01000001">
    <property type="protein sequence ID" value="SUB59261.1"/>
    <property type="molecule type" value="Genomic_DNA"/>
</dbReference>
<sequence length="479" mass="52484">MSIPNKDVKQTTDKAEAVVSEQKNAQSGKATNNKNFNKKDKKSNTTSTSNVNNSKNSESISEKTEKPQPEKTEKVAEKPAPKKEEKETKKSGGTAIALLALLISLGVGGAGYYFGMQKFNQLEQKIASHSQQLPAGSSSEGLEQKFAELSTKLENQVKADIQAGLSHSMMNGQTTASEGGEKTDVVAHAHSKMKELAENYAQSQQKLAKLEAEQTAYAQQITQLRSQLNVVEQATGNTTQTRSVASVLADTDFLLNNALRKMLADNDVESAKALLKDALNAVSISNSPELMQVQAAIKSDLTKLANIHDVDQDALMLKLTQLAKNVDDLPMLNEQDEPVSVASSEVSSSVEDWKKNLENSAESFLSHFIRINDKSGTSLQKVFTSPSQEAYLRENIRLRLQIATLAIPRMQTALYKESLETAATWVRSYFDVEDSHVKAFLNEVDKLADQPIYTDTPQQLTSLDLLNSLSGQSEQAKEQ</sequence>